<dbReference type="EMBL" id="CP092471">
    <property type="protein sequence ID" value="UVI40334.1"/>
    <property type="molecule type" value="Genomic_DNA"/>
</dbReference>
<proteinExistence type="predicted"/>
<dbReference type="Proteomes" id="UP001065265">
    <property type="component" value="Chromosome"/>
</dbReference>
<evidence type="ECO:0000313" key="2">
    <source>
        <dbReference type="EMBL" id="UVI40334.1"/>
    </source>
</evidence>
<name>A0ABY5T1E9_9SPHN</name>
<feature type="region of interest" description="Disordered" evidence="1">
    <location>
        <begin position="61"/>
        <end position="83"/>
    </location>
</feature>
<sequence>MIGKLIGAFVGDKIAKQTSGVSGASGAVMGVAATTLLRRMSLPAILAIGAGGYLAKKAVDKQQAKSGSGDTRPPATSTAPKTS</sequence>
<keyword evidence="3" id="KW-1185">Reference proteome</keyword>
<evidence type="ECO:0000256" key="1">
    <source>
        <dbReference type="SAM" id="MobiDB-lite"/>
    </source>
</evidence>
<reference evidence="2" key="1">
    <citation type="submission" date="2022-02" db="EMBL/GenBank/DDBJ databases">
        <title>Qipengyuania spongiae sp. nov., isolated from marine sponge.</title>
        <authorList>
            <person name="Li Z."/>
            <person name="Zhang M."/>
        </authorList>
    </citation>
    <scope>NUCLEOTIDE SEQUENCE</scope>
    <source>
        <strain evidence="2">PHS-Z21</strain>
    </source>
</reference>
<evidence type="ECO:0000313" key="3">
    <source>
        <dbReference type="Proteomes" id="UP001065265"/>
    </source>
</evidence>
<protein>
    <submittedName>
        <fullName evidence="2">Uncharacterized protein</fullName>
    </submittedName>
</protein>
<accession>A0ABY5T1E9</accession>
<organism evidence="2 3">
    <name type="scientific">Qipengyuania spongiae</name>
    <dbReference type="NCBI Taxonomy" id="2909673"/>
    <lineage>
        <taxon>Bacteria</taxon>
        <taxon>Pseudomonadati</taxon>
        <taxon>Pseudomonadota</taxon>
        <taxon>Alphaproteobacteria</taxon>
        <taxon>Sphingomonadales</taxon>
        <taxon>Erythrobacteraceae</taxon>
        <taxon>Qipengyuania</taxon>
    </lineage>
</organism>
<dbReference type="RefSeq" id="WP_265560509.1">
    <property type="nucleotide sequence ID" value="NZ_CP092471.1"/>
</dbReference>
<gene>
    <name evidence="2" type="ORF">L1F33_05170</name>
</gene>
<feature type="compositionally biased region" description="Polar residues" evidence="1">
    <location>
        <begin position="64"/>
        <end position="83"/>
    </location>
</feature>